<organism evidence="1 2">
    <name type="scientific">Hyphomicrobium denitrificans 1NES1</name>
    <dbReference type="NCBI Taxonomy" id="670307"/>
    <lineage>
        <taxon>Bacteria</taxon>
        <taxon>Pseudomonadati</taxon>
        <taxon>Pseudomonadota</taxon>
        <taxon>Alphaproteobacteria</taxon>
        <taxon>Hyphomicrobiales</taxon>
        <taxon>Hyphomicrobiaceae</taxon>
        <taxon>Hyphomicrobium</taxon>
    </lineage>
</organism>
<evidence type="ECO:0000313" key="1">
    <source>
        <dbReference type="EMBL" id="AGK57411.1"/>
    </source>
</evidence>
<dbReference type="HOGENOM" id="CLU_2342958_0_0_5"/>
<sequence length="97" mass="10677">MRHCLIIRPNVSPARIAFDGSATIVLPGCVTALLRSDEVRQQARIAGKARDKSPRRRLTQPQCAFVNGSATLVKHDDNVRTLYPHFTCNSAEHVIAA</sequence>
<reference evidence="1 2" key="1">
    <citation type="journal article" date="2013" name="Genome Announc.">
        <title>Genome sequences for three denitrifying bacterial strains isolated from a uranium- and nitrate-contaminated subsurface environment.</title>
        <authorList>
            <person name="Venkatramanan R."/>
            <person name="Prakash O."/>
            <person name="Woyke T."/>
            <person name="Chain P."/>
            <person name="Goodwin L.A."/>
            <person name="Watson D."/>
            <person name="Brooks S."/>
            <person name="Kostka J.E."/>
            <person name="Green S.J."/>
        </authorList>
    </citation>
    <scope>NUCLEOTIDE SEQUENCE [LARGE SCALE GENOMIC DNA]</scope>
    <source>
        <strain evidence="1 2">1NES1</strain>
    </source>
</reference>
<evidence type="ECO:0000313" key="2">
    <source>
        <dbReference type="Proteomes" id="UP000005952"/>
    </source>
</evidence>
<dbReference type="KEGG" id="hdt:HYPDE_28658"/>
<dbReference type="EMBL" id="CP005587">
    <property type="protein sequence ID" value="AGK57411.1"/>
    <property type="molecule type" value="Genomic_DNA"/>
</dbReference>
<proteinExistence type="predicted"/>
<dbReference type="Proteomes" id="UP000005952">
    <property type="component" value="Chromosome"/>
</dbReference>
<dbReference type="AlphaFoldDB" id="N0BA45"/>
<accession>N0BA45</accession>
<gene>
    <name evidence="1" type="ORF">HYPDE_28658</name>
</gene>
<protein>
    <submittedName>
        <fullName evidence="1">Uncharacterized protein</fullName>
    </submittedName>
</protein>
<keyword evidence="2" id="KW-1185">Reference proteome</keyword>
<name>N0BA45_9HYPH</name>